<dbReference type="GO" id="GO:0034045">
    <property type="term" value="C:phagophore assembly site membrane"/>
    <property type="evidence" value="ECO:0007669"/>
    <property type="project" value="UniProtKB-SubCell"/>
</dbReference>
<dbReference type="GO" id="GO:0006869">
    <property type="term" value="P:lipid transport"/>
    <property type="evidence" value="ECO:0007669"/>
    <property type="project" value="UniProtKB-KW"/>
</dbReference>
<evidence type="ECO:0000256" key="6">
    <source>
        <dbReference type="ARBA" id="ARBA00022824"/>
    </source>
</evidence>
<feature type="compositionally biased region" description="Polar residues" evidence="13">
    <location>
        <begin position="1465"/>
        <end position="1482"/>
    </location>
</feature>
<evidence type="ECO:0000256" key="9">
    <source>
        <dbReference type="ARBA" id="ARBA00023136"/>
    </source>
</evidence>
<evidence type="ECO:0000256" key="12">
    <source>
        <dbReference type="ARBA" id="ARBA00024631"/>
    </source>
</evidence>
<accession>A0AAV5AHB4</accession>
<dbReference type="EMBL" id="BPWL01000007">
    <property type="protein sequence ID" value="GJJ12275.1"/>
    <property type="molecule type" value="Genomic_DNA"/>
</dbReference>
<reference evidence="14" key="1">
    <citation type="submission" date="2021-10" db="EMBL/GenBank/DDBJ databases">
        <title>De novo Genome Assembly of Clathrus columnatus (Basidiomycota, Fungi) Using Illumina and Nanopore Sequence Data.</title>
        <authorList>
            <person name="Ogiso-Tanaka E."/>
            <person name="Itagaki H."/>
            <person name="Hosoya T."/>
            <person name="Hosaka K."/>
        </authorList>
    </citation>
    <scope>NUCLEOTIDE SEQUENCE</scope>
    <source>
        <strain evidence="14">MO-923</strain>
    </source>
</reference>
<dbReference type="Pfam" id="PF13329">
    <property type="entry name" value="ATG2_CAD"/>
    <property type="match status" value="1"/>
</dbReference>
<evidence type="ECO:0000256" key="13">
    <source>
        <dbReference type="SAM" id="MobiDB-lite"/>
    </source>
</evidence>
<evidence type="ECO:0000256" key="5">
    <source>
        <dbReference type="ARBA" id="ARBA00022448"/>
    </source>
</evidence>
<dbReference type="GO" id="GO:0034727">
    <property type="term" value="P:piecemeal microautophagy of the nucleus"/>
    <property type="evidence" value="ECO:0007669"/>
    <property type="project" value="TreeGrafter"/>
</dbReference>
<comment type="similarity">
    <text evidence="3">Belongs to the ATG2 family.</text>
</comment>
<feature type="region of interest" description="Disordered" evidence="13">
    <location>
        <begin position="1465"/>
        <end position="1484"/>
    </location>
</feature>
<dbReference type="InterPro" id="IPR026849">
    <property type="entry name" value="ATG2"/>
</dbReference>
<feature type="compositionally biased region" description="Polar residues" evidence="13">
    <location>
        <begin position="678"/>
        <end position="690"/>
    </location>
</feature>
<keyword evidence="6" id="KW-0256">Endoplasmic reticulum</keyword>
<keyword evidence="15" id="KW-1185">Reference proteome</keyword>
<evidence type="ECO:0000256" key="4">
    <source>
        <dbReference type="ARBA" id="ARBA00018070"/>
    </source>
</evidence>
<comment type="catalytic activity">
    <reaction evidence="10">
        <text>a 1,2-diacyl-sn-glycero-3-phospho-L-serine(in) = a 1,2-diacyl-sn-glycero-3-phospho-L-serine(out)</text>
        <dbReference type="Rhea" id="RHEA:38663"/>
        <dbReference type="ChEBI" id="CHEBI:57262"/>
    </reaction>
</comment>
<dbReference type="PANTHER" id="PTHR13190">
    <property type="entry name" value="AUTOPHAGY-RELATED 2, ISOFORM A"/>
    <property type="match status" value="1"/>
</dbReference>
<protein>
    <recommendedName>
        <fullName evidence="4">Autophagy-related protein 2</fullName>
    </recommendedName>
</protein>
<comment type="caution">
    <text evidence="14">The sequence shown here is derived from an EMBL/GenBank/DDBJ whole genome shotgun (WGS) entry which is preliminary data.</text>
</comment>
<evidence type="ECO:0000256" key="10">
    <source>
        <dbReference type="ARBA" id="ARBA00024479"/>
    </source>
</evidence>
<comment type="catalytic activity">
    <reaction evidence="12">
        <text>a 1,2-diacyl-sn-glycero-3-phosphocholine(in) = a 1,2-diacyl-sn-glycero-3-phosphocholine(out)</text>
        <dbReference type="Rhea" id="RHEA:38571"/>
        <dbReference type="ChEBI" id="CHEBI:57643"/>
    </reaction>
</comment>
<dbReference type="GO" id="GO:0005789">
    <property type="term" value="C:endoplasmic reticulum membrane"/>
    <property type="evidence" value="ECO:0007669"/>
    <property type="project" value="UniProtKB-SubCell"/>
</dbReference>
<dbReference type="GO" id="GO:0061709">
    <property type="term" value="P:reticulophagy"/>
    <property type="evidence" value="ECO:0007669"/>
    <property type="project" value="TreeGrafter"/>
</dbReference>
<dbReference type="GO" id="GO:0061723">
    <property type="term" value="P:glycophagy"/>
    <property type="evidence" value="ECO:0007669"/>
    <property type="project" value="TreeGrafter"/>
</dbReference>
<dbReference type="GO" id="GO:0061908">
    <property type="term" value="C:phagophore"/>
    <property type="evidence" value="ECO:0007669"/>
    <property type="project" value="TreeGrafter"/>
</dbReference>
<evidence type="ECO:0000256" key="11">
    <source>
        <dbReference type="ARBA" id="ARBA00024615"/>
    </source>
</evidence>
<proteinExistence type="inferred from homology"/>
<evidence type="ECO:0000313" key="14">
    <source>
        <dbReference type="EMBL" id="GJJ12275.1"/>
    </source>
</evidence>
<sequence length="1908" mass="210610">MTEIVRNGMMRMRLEYGVGKEGICKVHSEMTEAKQQIVNAVHHKTVQFVSLYLNNGVRPGSGRKKEGREIESRGNNDSVRVRRVVVGGVSNKDPLILHHLLNEAGRIHPARDRHENVPSPVAAIDLQEEIHLLQIHGMNKTMAALGHLVKPGQFDSTQIDAQIGSGTVQVTDVEFNHDALNEKLRSAQLPFILESGSLGKITANLPWPNLFTAPVALSLSSLDITLVYSPTVQSSTASGLSVDGISESVNHMAESFIQDELGPTKTFRHPQVPEDTSYNPPGTFDPFVKENPEITIMNNDEELTTPGVSLIAMLIEKLLSRFKFDMSNLRIKVVFPEKTALTFCLERITYKTEEDKLLTAGQGEVRMLSLGDIFVSMNVLSSPHSPLSVSSDFSDNGDEATALMSQSLAALPARDHASPSTVDASLYHSVLSTLPETETLSFGRPEENQDERLISLGHGTNSILAELTTPSLQPSPGVSNLKTDMKLTLSISPILISLNPVQVGILLDVVSLFDNPDPSTSSVSNTSDRRTMFESWSIKVNLNSMDCILSTMPTLTTEQHIINNLHLQYPALCDLGLSHLRISLKNLDVHVQLYSSTFLNPEAQSPHHRSQGTLENISVFLISYDEEKAVFSPVLISDLDLHPQYNVNSGDTSLPIFNVDKRTRTSGGPEASKKYYPQSPQSKPTNSSDSHVFPVLRIQSSVAPERTIELDFVPLHIYVDIETIVFLNSYVEYVRKTQSTTSRMRTQPHQISRSNTKMTASTCLEDDGSGMGFIARFSFIRVEVSTAAPNLPVSKSRSGILVLDAHQFQVLRGTKSSSKSPVAVLCTIQFRTVIAALALPNVVKAEAFLSIVATTSADTSITPSVCFRTITTTESSLSSSSSSVDIAFSSLTVSLSKVLLDGIMYWLDDLSKWNATLTRTSMSDKLPSLGNSKYTSSWNSKDDTGKSRKYESVVKLSLDEGQINLLVPRSGENAQTRPLRVVLMKTEVLMEISPEGKNETVITLGIKGIDVIDNPQSEKPSPILHLTQPHIADSTRPLIKLRYTSTIENSLAHKFSKIKLSFSGFTFHLSPDKTLVEDIQLYSKSPEGVFETVVPNDRTIISLSIVDGSIEVTGRSSLGAAVFYIGELNFGTILVDGSPEINLKGQVLSSAALFIDDMQTLSPTPTNILDFEALGIPFWKNRGYVSLAEINDSEIQVSLLSLPLVRTEVYINGMKVNLHACADTISAFTVFLNSVMKEITPNVEEAAKPAPVHINQHAGDLMASLDEEAFSRLSGLGPVADMINDDLPTNPDYLDVSYGAAGGFREMEEEDLLDFEDEPPSKIQGVISNFGGETVRMLDPGGITVIENYFENIVPEVSDADMWSQKSFLRIRASNCDLTFSLYEGYDWLSTRRLIEEEIKLMRRRLVKIKQLLAEGQVPDGSVENTSAVLFNSVSIGLQDDLDDMEPPALLAAIDKELQYDEDLSGSSWQSLTPPLNNTSQPPRLHNLKLDRSQRSLIDFCLTGMRVEVDSFDPTHDLLSKVLVAIKNVEILDHVKTSTWKKFLTQLRVDFRGNARETDSDMVRAELRLIRSVPGVSSKEGRFRLKILPIKLNVDQDALDFMKKFFSFQNSTSADDVSEPQTELYFQHVEVFPVDLKLDYKPKRVDYRALRQGKAIELMNFFHFDGSEITLRHITLSGITGWARLFETLNDLWTPDVKANQLADIISGVSPIRSVVNVGSGVADLVLLPIAQYKKDKRLVRGVQKGTAAFMKSTAMEAVKLGARLATGTQVILEQAETVLGGQGQFRRPVTMETVQLPDESADGRDGRELISRYADQPQDVREGVQFAYQSLSRNFHSAAQTILAVPMEVYERSGNEGAVRAIVRAVPIAVLKPMIGASEAVSKTLFGLRNSLDPEVRHDNEAKYKHR</sequence>
<name>A0AAV5AHB4_9AGAM</name>
<comment type="subcellular location">
    <subcellularLocation>
        <location evidence="1">Endoplasmic reticulum membrane</location>
        <topology evidence="1">Peripheral membrane protein</topology>
    </subcellularLocation>
    <subcellularLocation>
        <location evidence="2">Preautophagosomal structure membrane</location>
        <topology evidence="2">Peripheral membrane protein</topology>
    </subcellularLocation>
</comment>
<dbReference type="GO" id="GO:0000045">
    <property type="term" value="P:autophagosome assembly"/>
    <property type="evidence" value="ECO:0007669"/>
    <property type="project" value="TreeGrafter"/>
</dbReference>
<evidence type="ECO:0000256" key="1">
    <source>
        <dbReference type="ARBA" id="ARBA00004406"/>
    </source>
</evidence>
<gene>
    <name evidence="14" type="ORF">Clacol_006516</name>
</gene>
<keyword evidence="8" id="KW-0445">Lipid transport</keyword>
<evidence type="ECO:0000256" key="3">
    <source>
        <dbReference type="ARBA" id="ARBA00009714"/>
    </source>
</evidence>
<evidence type="ECO:0000256" key="2">
    <source>
        <dbReference type="ARBA" id="ARBA00004623"/>
    </source>
</evidence>
<dbReference type="GO" id="GO:0000422">
    <property type="term" value="P:autophagy of mitochondrion"/>
    <property type="evidence" value="ECO:0007669"/>
    <property type="project" value="TreeGrafter"/>
</dbReference>
<keyword evidence="5" id="KW-0813">Transport</keyword>
<keyword evidence="9" id="KW-0472">Membrane</keyword>
<evidence type="ECO:0000256" key="8">
    <source>
        <dbReference type="ARBA" id="ARBA00023055"/>
    </source>
</evidence>
<keyword evidence="7" id="KW-0072">Autophagy</keyword>
<comment type="catalytic activity">
    <reaction evidence="11">
        <text>a 1,2-diacyl-sn-glycero-3-phosphoethanolamine(in) = a 1,2-diacyl-sn-glycero-3-phosphoethanolamine(out)</text>
        <dbReference type="Rhea" id="RHEA:38895"/>
        <dbReference type="ChEBI" id="CHEBI:64612"/>
    </reaction>
</comment>
<dbReference type="Proteomes" id="UP001050691">
    <property type="component" value="Unassembled WGS sequence"/>
</dbReference>
<evidence type="ECO:0000256" key="7">
    <source>
        <dbReference type="ARBA" id="ARBA00023006"/>
    </source>
</evidence>
<organism evidence="14 15">
    <name type="scientific">Clathrus columnatus</name>
    <dbReference type="NCBI Taxonomy" id="1419009"/>
    <lineage>
        <taxon>Eukaryota</taxon>
        <taxon>Fungi</taxon>
        <taxon>Dikarya</taxon>
        <taxon>Basidiomycota</taxon>
        <taxon>Agaricomycotina</taxon>
        <taxon>Agaricomycetes</taxon>
        <taxon>Phallomycetidae</taxon>
        <taxon>Phallales</taxon>
        <taxon>Clathraceae</taxon>
        <taxon>Clathrus</taxon>
    </lineage>
</organism>
<dbReference type="GO" id="GO:0043495">
    <property type="term" value="F:protein-membrane adaptor activity"/>
    <property type="evidence" value="ECO:0007669"/>
    <property type="project" value="TreeGrafter"/>
</dbReference>
<dbReference type="PANTHER" id="PTHR13190:SF1">
    <property type="entry name" value="AUTOPHAGY-RELATED 2, ISOFORM A"/>
    <property type="match status" value="1"/>
</dbReference>
<dbReference type="GO" id="GO:0032266">
    <property type="term" value="F:phosphatidylinositol-3-phosphate binding"/>
    <property type="evidence" value="ECO:0007669"/>
    <property type="project" value="TreeGrafter"/>
</dbReference>
<evidence type="ECO:0000313" key="15">
    <source>
        <dbReference type="Proteomes" id="UP001050691"/>
    </source>
</evidence>
<feature type="region of interest" description="Disordered" evidence="13">
    <location>
        <begin position="656"/>
        <end position="690"/>
    </location>
</feature>